<dbReference type="SUPFAM" id="SSF53335">
    <property type="entry name" value="S-adenosyl-L-methionine-dependent methyltransferases"/>
    <property type="match status" value="1"/>
</dbReference>
<dbReference type="InterPro" id="IPR013216">
    <property type="entry name" value="Methyltransf_11"/>
</dbReference>
<protein>
    <recommendedName>
        <fullName evidence="2">Methyltransferase type 11 domain-containing protein</fullName>
    </recommendedName>
</protein>
<dbReference type="Pfam" id="PF08241">
    <property type="entry name" value="Methyltransf_11"/>
    <property type="match status" value="1"/>
</dbReference>
<dbReference type="Gene3D" id="3.40.50.150">
    <property type="entry name" value="Vaccinia Virus protein VP39"/>
    <property type="match status" value="1"/>
</dbReference>
<sequence>VLTADYDRLGLRPGERILDLGCGFGRHAYEALRRGAHVVACDLGLDELRQVRSIGAVMRADGEVADDVVLEAVNGDATRLPFADGSFDRIIASEVMEHIHDDEGALAELARVLRPAGVLAVTIPARLPERICWALSADYHAPAQEGGHVRIYGRHELQAKMSTAGLVAIGDHRAHALHSPYWWLRCAVGPNLPIEENRLVSLYHRLLTWDIVKAPRTTRIAERILTPVLGKSLVVYARKPAGARVPDPSPERREVAGVAT</sequence>
<feature type="non-terminal residue" evidence="3">
    <location>
        <position position="1"/>
    </location>
</feature>
<evidence type="ECO:0000256" key="1">
    <source>
        <dbReference type="ARBA" id="ARBA00022679"/>
    </source>
</evidence>
<evidence type="ECO:0000259" key="2">
    <source>
        <dbReference type="Pfam" id="PF08241"/>
    </source>
</evidence>
<proteinExistence type="predicted"/>
<evidence type="ECO:0000313" key="3">
    <source>
        <dbReference type="EMBL" id="SUZ58518.1"/>
    </source>
</evidence>
<dbReference type="EMBL" id="UINC01000624">
    <property type="protein sequence ID" value="SUZ58518.1"/>
    <property type="molecule type" value="Genomic_DNA"/>
</dbReference>
<accession>A0A381NX99</accession>
<dbReference type="CDD" id="cd02440">
    <property type="entry name" value="AdoMet_MTases"/>
    <property type="match status" value="1"/>
</dbReference>
<dbReference type="GO" id="GO:0008757">
    <property type="term" value="F:S-adenosylmethionine-dependent methyltransferase activity"/>
    <property type="evidence" value="ECO:0007669"/>
    <property type="project" value="InterPro"/>
</dbReference>
<dbReference type="InterPro" id="IPR029063">
    <property type="entry name" value="SAM-dependent_MTases_sf"/>
</dbReference>
<feature type="domain" description="Methyltransferase type 11" evidence="2">
    <location>
        <begin position="18"/>
        <end position="120"/>
    </location>
</feature>
<dbReference type="AlphaFoldDB" id="A0A381NX99"/>
<dbReference type="PANTHER" id="PTHR44068">
    <property type="entry name" value="ZGC:194242"/>
    <property type="match status" value="1"/>
</dbReference>
<dbReference type="PANTHER" id="PTHR44068:SF11">
    <property type="entry name" value="GERANYL DIPHOSPHATE 2-C-METHYLTRANSFERASE"/>
    <property type="match status" value="1"/>
</dbReference>
<organism evidence="3">
    <name type="scientific">marine metagenome</name>
    <dbReference type="NCBI Taxonomy" id="408172"/>
    <lineage>
        <taxon>unclassified sequences</taxon>
        <taxon>metagenomes</taxon>
        <taxon>ecological metagenomes</taxon>
    </lineage>
</organism>
<name>A0A381NX99_9ZZZZ</name>
<reference evidence="3" key="1">
    <citation type="submission" date="2018-05" db="EMBL/GenBank/DDBJ databases">
        <authorList>
            <person name="Lanie J.A."/>
            <person name="Ng W.-L."/>
            <person name="Kazmierczak K.M."/>
            <person name="Andrzejewski T.M."/>
            <person name="Davidsen T.M."/>
            <person name="Wayne K.J."/>
            <person name="Tettelin H."/>
            <person name="Glass J.I."/>
            <person name="Rusch D."/>
            <person name="Podicherti R."/>
            <person name="Tsui H.-C.T."/>
            <person name="Winkler M.E."/>
        </authorList>
    </citation>
    <scope>NUCLEOTIDE SEQUENCE</scope>
</reference>
<keyword evidence="1" id="KW-0808">Transferase</keyword>
<gene>
    <name evidence="3" type="ORF">METZ01_LOCUS11372</name>
</gene>
<dbReference type="InterPro" id="IPR050447">
    <property type="entry name" value="Erg6_SMT_methyltransf"/>
</dbReference>